<accession>A0A0F9JHM0</accession>
<gene>
    <name evidence="1" type="ORF">LCGC14_1454440</name>
</gene>
<reference evidence="1" key="1">
    <citation type="journal article" date="2015" name="Nature">
        <title>Complex archaea that bridge the gap between prokaryotes and eukaryotes.</title>
        <authorList>
            <person name="Spang A."/>
            <person name="Saw J.H."/>
            <person name="Jorgensen S.L."/>
            <person name="Zaremba-Niedzwiedzka K."/>
            <person name="Martijn J."/>
            <person name="Lind A.E."/>
            <person name="van Eijk R."/>
            <person name="Schleper C."/>
            <person name="Guy L."/>
            <person name="Ettema T.J."/>
        </authorList>
    </citation>
    <scope>NUCLEOTIDE SEQUENCE</scope>
</reference>
<protein>
    <submittedName>
        <fullName evidence="1">Uncharacterized protein</fullName>
    </submittedName>
</protein>
<organism evidence="1">
    <name type="scientific">marine sediment metagenome</name>
    <dbReference type="NCBI Taxonomy" id="412755"/>
    <lineage>
        <taxon>unclassified sequences</taxon>
        <taxon>metagenomes</taxon>
        <taxon>ecological metagenomes</taxon>
    </lineage>
</organism>
<dbReference type="EMBL" id="LAZR01010052">
    <property type="protein sequence ID" value="KKM69093.1"/>
    <property type="molecule type" value="Genomic_DNA"/>
</dbReference>
<proteinExistence type="predicted"/>
<comment type="caution">
    <text evidence="1">The sequence shown here is derived from an EMBL/GenBank/DDBJ whole genome shotgun (WGS) entry which is preliminary data.</text>
</comment>
<dbReference type="AlphaFoldDB" id="A0A0F9JHM0"/>
<sequence length="49" mass="5742">MIEKLKFMLDECESKPKLKSILLRVAAMPEDKQEPTLQLIEMMLKAHNQ</sequence>
<name>A0A0F9JHM0_9ZZZZ</name>
<evidence type="ECO:0000313" key="1">
    <source>
        <dbReference type="EMBL" id="KKM69093.1"/>
    </source>
</evidence>